<dbReference type="InterPro" id="IPR052518">
    <property type="entry name" value="CHR_Transporter"/>
</dbReference>
<keyword evidence="4 7" id="KW-0812">Transmembrane</keyword>
<evidence type="ECO:0000256" key="4">
    <source>
        <dbReference type="ARBA" id="ARBA00022692"/>
    </source>
</evidence>
<evidence type="ECO:0000256" key="6">
    <source>
        <dbReference type="ARBA" id="ARBA00023136"/>
    </source>
</evidence>
<name>A0A926DDU0_9FIRM</name>
<dbReference type="PANTHER" id="PTHR43663:SF1">
    <property type="entry name" value="CHROMATE TRANSPORTER"/>
    <property type="match status" value="1"/>
</dbReference>
<protein>
    <submittedName>
        <fullName evidence="8">Chromate transporter</fullName>
    </submittedName>
</protein>
<keyword evidence="3" id="KW-1003">Cell membrane</keyword>
<reference evidence="8" key="1">
    <citation type="submission" date="2020-08" db="EMBL/GenBank/DDBJ databases">
        <title>Genome public.</title>
        <authorList>
            <person name="Liu C."/>
            <person name="Sun Q."/>
        </authorList>
    </citation>
    <scope>NUCLEOTIDE SEQUENCE</scope>
    <source>
        <strain evidence="8">BX7</strain>
    </source>
</reference>
<organism evidence="8 9">
    <name type="scientific">Feifania hominis</name>
    <dbReference type="NCBI Taxonomy" id="2763660"/>
    <lineage>
        <taxon>Bacteria</taxon>
        <taxon>Bacillati</taxon>
        <taxon>Bacillota</taxon>
        <taxon>Clostridia</taxon>
        <taxon>Eubacteriales</taxon>
        <taxon>Feifaniaceae</taxon>
        <taxon>Feifania</taxon>
    </lineage>
</organism>
<evidence type="ECO:0000256" key="7">
    <source>
        <dbReference type="SAM" id="Phobius"/>
    </source>
</evidence>
<feature type="transmembrane region" description="Helical" evidence="7">
    <location>
        <begin position="159"/>
        <end position="192"/>
    </location>
</feature>
<evidence type="ECO:0000256" key="3">
    <source>
        <dbReference type="ARBA" id="ARBA00022475"/>
    </source>
</evidence>
<dbReference type="InterPro" id="IPR003370">
    <property type="entry name" value="Chromate_transpt"/>
</dbReference>
<accession>A0A926DDU0</accession>
<gene>
    <name evidence="8" type="ORF">H8695_04630</name>
</gene>
<evidence type="ECO:0000313" key="8">
    <source>
        <dbReference type="EMBL" id="MBC8535974.1"/>
    </source>
</evidence>
<dbReference type="Pfam" id="PF02417">
    <property type="entry name" value="Chromate_transp"/>
    <property type="match status" value="1"/>
</dbReference>
<dbReference type="EMBL" id="JACRSP010000002">
    <property type="protein sequence ID" value="MBC8535974.1"/>
    <property type="molecule type" value="Genomic_DNA"/>
</dbReference>
<keyword evidence="5 7" id="KW-1133">Transmembrane helix</keyword>
<dbReference type="Proteomes" id="UP000620366">
    <property type="component" value="Unassembled WGS sequence"/>
</dbReference>
<keyword evidence="6 7" id="KW-0472">Membrane</keyword>
<sequence>MGGRSVQSVTQQENREQPPAKKSLWTLFWVMFKIGAFTFGGGWSIVAQVDREFVQKRGWITSQELVDFTTVGRSLPGVMVINTAVLFGRSTAGIIGALVAAVGVAMPSVITIAVITVCYDAVAHNPLVARAMRGVRAAVIPIILGALFSLRKASLVNRFSYLVAAAAFVVSLFTGVSAILVVASGAALGLLLRGGRGRDLP</sequence>
<dbReference type="PANTHER" id="PTHR43663">
    <property type="entry name" value="CHROMATE TRANSPORT PROTEIN-RELATED"/>
    <property type="match status" value="1"/>
</dbReference>
<feature type="transmembrane region" description="Helical" evidence="7">
    <location>
        <begin position="24"/>
        <end position="46"/>
    </location>
</feature>
<comment type="similarity">
    <text evidence="2">Belongs to the chromate ion transporter (CHR) (TC 2.A.51) family.</text>
</comment>
<dbReference type="GO" id="GO:0015109">
    <property type="term" value="F:chromate transmembrane transporter activity"/>
    <property type="evidence" value="ECO:0007669"/>
    <property type="project" value="InterPro"/>
</dbReference>
<dbReference type="GO" id="GO:0005886">
    <property type="term" value="C:plasma membrane"/>
    <property type="evidence" value="ECO:0007669"/>
    <property type="project" value="UniProtKB-SubCell"/>
</dbReference>
<feature type="transmembrane region" description="Helical" evidence="7">
    <location>
        <begin position="94"/>
        <end position="122"/>
    </location>
</feature>
<keyword evidence="9" id="KW-1185">Reference proteome</keyword>
<dbReference type="AlphaFoldDB" id="A0A926DDU0"/>
<comment type="caution">
    <text evidence="8">The sequence shown here is derived from an EMBL/GenBank/DDBJ whole genome shotgun (WGS) entry which is preliminary data.</text>
</comment>
<comment type="subcellular location">
    <subcellularLocation>
        <location evidence="1">Cell membrane</location>
        <topology evidence="1">Multi-pass membrane protein</topology>
    </subcellularLocation>
</comment>
<evidence type="ECO:0000256" key="2">
    <source>
        <dbReference type="ARBA" id="ARBA00005262"/>
    </source>
</evidence>
<evidence type="ECO:0000256" key="5">
    <source>
        <dbReference type="ARBA" id="ARBA00022989"/>
    </source>
</evidence>
<evidence type="ECO:0000313" key="9">
    <source>
        <dbReference type="Proteomes" id="UP000620366"/>
    </source>
</evidence>
<feature type="transmembrane region" description="Helical" evidence="7">
    <location>
        <begin position="134"/>
        <end position="153"/>
    </location>
</feature>
<evidence type="ECO:0000256" key="1">
    <source>
        <dbReference type="ARBA" id="ARBA00004651"/>
    </source>
</evidence>
<proteinExistence type="inferred from homology"/>